<evidence type="ECO:0000313" key="2">
    <source>
        <dbReference type="EMBL" id="CAI9152701.1"/>
    </source>
</evidence>
<proteinExistence type="predicted"/>
<sequence>MPATLRVEPKATLQTGPSTHSMGLGWGTAVPPWVPTAWPCQCQRPWPGGHSPCHPECPRPRGPRCPLCPAHLLPRPEATVLLAGASPSHTPSSLRIPRLKAQAGPTFQGNALSSPNPSPAPTPTDGVVHRSPAGVPAPRSKQEEQDKVGGPSSDLGWGTQGGGCLGSGVMAGAPVRPGFGGSRSPRQCPGVDGTPRFQRSVGSRCGGVASRAAPPPLGSALNGGRGRGRRGSAHPETSDAPRSPAQGRRPLGAWAGERRELVTRRAAPTPAPPSGSESGAQRTGSRQPATFRPPDLLPRCSDARAVEPAAAH</sequence>
<dbReference type="Proteomes" id="UP001176941">
    <property type="component" value="Chromosome 1"/>
</dbReference>
<evidence type="ECO:0000313" key="3">
    <source>
        <dbReference type="Proteomes" id="UP001176941"/>
    </source>
</evidence>
<feature type="region of interest" description="Disordered" evidence="1">
    <location>
        <begin position="1"/>
        <end position="24"/>
    </location>
</feature>
<evidence type="ECO:0000256" key="1">
    <source>
        <dbReference type="SAM" id="MobiDB-lite"/>
    </source>
</evidence>
<name>A0ABN8XYM5_RANTA</name>
<feature type="region of interest" description="Disordered" evidence="1">
    <location>
        <begin position="105"/>
        <end position="312"/>
    </location>
</feature>
<keyword evidence="3" id="KW-1185">Reference proteome</keyword>
<protein>
    <submittedName>
        <fullName evidence="2">Uncharacterized protein</fullName>
    </submittedName>
</protein>
<organism evidence="2 3">
    <name type="scientific">Rangifer tarandus platyrhynchus</name>
    <name type="common">Svalbard reindeer</name>
    <dbReference type="NCBI Taxonomy" id="3082113"/>
    <lineage>
        <taxon>Eukaryota</taxon>
        <taxon>Metazoa</taxon>
        <taxon>Chordata</taxon>
        <taxon>Craniata</taxon>
        <taxon>Vertebrata</taxon>
        <taxon>Euteleostomi</taxon>
        <taxon>Mammalia</taxon>
        <taxon>Eutheria</taxon>
        <taxon>Laurasiatheria</taxon>
        <taxon>Artiodactyla</taxon>
        <taxon>Ruminantia</taxon>
        <taxon>Pecora</taxon>
        <taxon>Cervidae</taxon>
        <taxon>Odocoileinae</taxon>
        <taxon>Rangifer</taxon>
    </lineage>
</organism>
<gene>
    <name evidence="2" type="ORF">MRATA1EN1_LOCUS1663</name>
</gene>
<feature type="compositionally biased region" description="Polar residues" evidence="1">
    <location>
        <begin position="12"/>
        <end position="21"/>
    </location>
</feature>
<dbReference type="EMBL" id="OX459937">
    <property type="protein sequence ID" value="CAI9152701.1"/>
    <property type="molecule type" value="Genomic_DNA"/>
</dbReference>
<reference evidence="2" key="1">
    <citation type="submission" date="2023-04" db="EMBL/GenBank/DDBJ databases">
        <authorList>
            <consortium name="ELIXIR-Norway"/>
        </authorList>
    </citation>
    <scope>NUCLEOTIDE SEQUENCE [LARGE SCALE GENOMIC DNA]</scope>
</reference>
<feature type="compositionally biased region" description="Polar residues" evidence="1">
    <location>
        <begin position="275"/>
        <end position="288"/>
    </location>
</feature>
<accession>A0ABN8XYM5</accession>